<evidence type="ECO:0000256" key="2">
    <source>
        <dbReference type="ARBA" id="ARBA00022475"/>
    </source>
</evidence>
<feature type="binding site" evidence="7">
    <location>
        <position position="219"/>
    </location>
    <ligand>
        <name>Mg(2+)</name>
        <dbReference type="ChEBI" id="CHEBI:18420"/>
    </ligand>
</feature>
<feature type="transmembrane region" description="Helical" evidence="8">
    <location>
        <begin position="6"/>
        <end position="26"/>
    </location>
</feature>
<feature type="transmembrane region" description="Helical" evidence="8">
    <location>
        <begin position="296"/>
        <end position="316"/>
    </location>
</feature>
<dbReference type="PANTHER" id="PTHR22926">
    <property type="entry name" value="PHOSPHO-N-ACETYLMURAMOYL-PENTAPEPTIDE-TRANSFERASE"/>
    <property type="match status" value="1"/>
</dbReference>
<evidence type="ECO:0000256" key="6">
    <source>
        <dbReference type="ARBA" id="ARBA00023136"/>
    </source>
</evidence>
<feature type="transmembrane region" description="Helical" evidence="8">
    <location>
        <begin position="322"/>
        <end position="340"/>
    </location>
</feature>
<comment type="cofactor">
    <cofactor evidence="7">
        <name>Mg(2+)</name>
        <dbReference type="ChEBI" id="CHEBI:18420"/>
    </cofactor>
</comment>
<dbReference type="GO" id="GO:0005886">
    <property type="term" value="C:plasma membrane"/>
    <property type="evidence" value="ECO:0007669"/>
    <property type="project" value="UniProtKB-SubCell"/>
</dbReference>
<dbReference type="PANTHER" id="PTHR22926:SF3">
    <property type="entry name" value="UNDECAPRENYL-PHOSPHATE ALPHA-N-ACETYLGLUCOSAMINYL 1-PHOSPHATE TRANSFERASE"/>
    <property type="match status" value="1"/>
</dbReference>
<feature type="transmembrane region" description="Helical" evidence="8">
    <location>
        <begin position="79"/>
        <end position="97"/>
    </location>
</feature>
<dbReference type="RefSeq" id="WP_124329397.1">
    <property type="nucleotide sequence ID" value="NZ_BEXT01000001.1"/>
</dbReference>
<feature type="transmembrane region" description="Helical" evidence="8">
    <location>
        <begin position="222"/>
        <end position="238"/>
    </location>
</feature>
<dbReference type="GO" id="GO:0009103">
    <property type="term" value="P:lipopolysaccharide biosynthetic process"/>
    <property type="evidence" value="ECO:0007669"/>
    <property type="project" value="TreeGrafter"/>
</dbReference>
<keyword evidence="7" id="KW-0460">Magnesium</keyword>
<evidence type="ECO:0000256" key="8">
    <source>
        <dbReference type="SAM" id="Phobius"/>
    </source>
</evidence>
<feature type="transmembrane region" description="Helical" evidence="8">
    <location>
        <begin position="190"/>
        <end position="210"/>
    </location>
</feature>
<protein>
    <submittedName>
        <fullName evidence="9">Undecaprenyl/decaprenyl-phosphate alpha-N-acetyl glucosaminyl 1-phosphate transferase</fullName>
    </submittedName>
</protein>
<comment type="subcellular location">
    <subcellularLocation>
        <location evidence="1">Cell membrane</location>
        <topology evidence="1">Multi-pass membrane protein</topology>
    </subcellularLocation>
</comment>
<dbReference type="Pfam" id="PF00953">
    <property type="entry name" value="Glycos_transf_4"/>
    <property type="match status" value="1"/>
</dbReference>
<evidence type="ECO:0000313" key="10">
    <source>
        <dbReference type="Proteomes" id="UP000288096"/>
    </source>
</evidence>
<evidence type="ECO:0000256" key="7">
    <source>
        <dbReference type="PIRSR" id="PIRSR600715-1"/>
    </source>
</evidence>
<keyword evidence="2" id="KW-1003">Cell membrane</keyword>
<keyword evidence="5 8" id="KW-1133">Transmembrane helix</keyword>
<gene>
    <name evidence="9" type="ORF">DENIS_3172</name>
</gene>
<dbReference type="InterPro" id="IPR000715">
    <property type="entry name" value="Glycosyl_transferase_4"/>
</dbReference>
<dbReference type="EMBL" id="BEXT01000001">
    <property type="protein sequence ID" value="GBC62203.1"/>
    <property type="molecule type" value="Genomic_DNA"/>
</dbReference>
<evidence type="ECO:0000313" key="9">
    <source>
        <dbReference type="EMBL" id="GBC62203.1"/>
    </source>
</evidence>
<name>A0A401FZ36_9BACT</name>
<evidence type="ECO:0000256" key="1">
    <source>
        <dbReference type="ARBA" id="ARBA00004651"/>
    </source>
</evidence>
<feature type="transmembrane region" description="Helical" evidence="8">
    <location>
        <begin position="47"/>
        <end position="67"/>
    </location>
</feature>
<organism evidence="9 10">
    <name type="scientific">Desulfonema ishimotonii</name>
    <dbReference type="NCBI Taxonomy" id="45657"/>
    <lineage>
        <taxon>Bacteria</taxon>
        <taxon>Pseudomonadati</taxon>
        <taxon>Thermodesulfobacteriota</taxon>
        <taxon>Desulfobacteria</taxon>
        <taxon>Desulfobacterales</taxon>
        <taxon>Desulfococcaceae</taxon>
        <taxon>Desulfonema</taxon>
    </lineage>
</organism>
<dbReference type="CDD" id="cd06853">
    <property type="entry name" value="GT_WecA_like"/>
    <property type="match status" value="1"/>
</dbReference>
<proteinExistence type="predicted"/>
<dbReference type="GO" id="GO:0016780">
    <property type="term" value="F:phosphotransferase activity, for other substituted phosphate groups"/>
    <property type="evidence" value="ECO:0007669"/>
    <property type="project" value="InterPro"/>
</dbReference>
<evidence type="ECO:0000256" key="3">
    <source>
        <dbReference type="ARBA" id="ARBA00022679"/>
    </source>
</evidence>
<evidence type="ECO:0000256" key="5">
    <source>
        <dbReference type="ARBA" id="ARBA00022989"/>
    </source>
</evidence>
<keyword evidence="6 8" id="KW-0472">Membrane</keyword>
<evidence type="ECO:0000256" key="4">
    <source>
        <dbReference type="ARBA" id="ARBA00022692"/>
    </source>
</evidence>
<dbReference type="PROSITE" id="PS01348">
    <property type="entry name" value="MRAY_2"/>
    <property type="match status" value="1"/>
</dbReference>
<feature type="binding site" evidence="7">
    <location>
        <position position="159"/>
    </location>
    <ligand>
        <name>Mg(2+)</name>
        <dbReference type="ChEBI" id="CHEBI:18420"/>
    </ligand>
</feature>
<reference evidence="10" key="2">
    <citation type="submission" date="2019-01" db="EMBL/GenBank/DDBJ databases">
        <title>Genome sequence of Desulfonema ishimotonii strain Tokyo 01.</title>
        <authorList>
            <person name="Fukui M."/>
        </authorList>
    </citation>
    <scope>NUCLEOTIDE SEQUENCE [LARGE SCALE GENOMIC DNA]</scope>
    <source>
        <strain evidence="10">Tokyo 01</strain>
    </source>
</reference>
<sequence>MTSIIGIFFVSLLSSLMLTPLVAQLARKYNIVDQPSARKVHTRSIPRAGGVAICLAFFLPFGAALAYPTRIFELLTADGNLMIFAMGAFLAFFLGLWDDIRRLDAKFKFAVQILIALIAYASGLKIQAISVFNITPWDLGFFSLPVTVFWFLLVTNAINLIDGLDGLAAGISLFVSVILLVICITSQRYLVAMGFAALCGATLGFLRYNFNPASIFMGDSGSYFLGYMLAGLSIMGSLKGPATVAILIPVIALGIPLMDVLFAPVRRFILGKKLFLPDKNHLHHRLLQMGFTHRNAVLLLYSITIITGILAIVMVHAKNDDIALILFILGSGVILGIRKLGYMNYIGMNKVQNWFRDVTDEMGISQGRRSFLSCQVEISESPDMNSLWDNVCKALDTLDFDMAEMHLEKTTLWQNIGKALCKLGFDTAELLQNIQMNDPGGICTHMSWRKNGFDVDGACKECLLRMQLPLIGKDGQSFGSIWLIKDLKRDAISHCTLRRVEHLRRSVLGSLQVLIGGQV</sequence>
<feature type="transmembrane region" description="Helical" evidence="8">
    <location>
        <begin position="166"/>
        <end position="184"/>
    </location>
</feature>
<keyword evidence="4 8" id="KW-0812">Transmembrane</keyword>
<keyword evidence="7" id="KW-0479">Metal-binding</keyword>
<dbReference type="AlphaFoldDB" id="A0A401FZ36"/>
<dbReference type="InterPro" id="IPR018480">
    <property type="entry name" value="PNAcMuramoyl-5peptid_Trfase_CS"/>
</dbReference>
<feature type="transmembrane region" description="Helical" evidence="8">
    <location>
        <begin position="134"/>
        <end position="154"/>
    </location>
</feature>
<keyword evidence="10" id="KW-1185">Reference proteome</keyword>
<dbReference type="GO" id="GO:0044038">
    <property type="term" value="P:cell wall macromolecule biosynthetic process"/>
    <property type="evidence" value="ECO:0007669"/>
    <property type="project" value="TreeGrafter"/>
</dbReference>
<accession>A0A401FZ36</accession>
<keyword evidence="3 9" id="KW-0808">Transferase</keyword>
<feature type="transmembrane region" description="Helical" evidence="8">
    <location>
        <begin position="244"/>
        <end position="265"/>
    </location>
</feature>
<comment type="caution">
    <text evidence="9">The sequence shown here is derived from an EMBL/GenBank/DDBJ whole genome shotgun (WGS) entry which is preliminary data.</text>
</comment>
<dbReference type="GO" id="GO:0046872">
    <property type="term" value="F:metal ion binding"/>
    <property type="evidence" value="ECO:0007669"/>
    <property type="project" value="UniProtKB-KW"/>
</dbReference>
<reference evidence="10" key="1">
    <citation type="submission" date="2017-11" db="EMBL/GenBank/DDBJ databases">
        <authorList>
            <person name="Watanabe M."/>
            <person name="Kojima H."/>
        </authorList>
    </citation>
    <scope>NUCLEOTIDE SEQUENCE [LARGE SCALE GENOMIC DNA]</scope>
    <source>
        <strain evidence="10">Tokyo 01</strain>
    </source>
</reference>
<dbReference type="OrthoDB" id="9783652at2"/>
<dbReference type="GO" id="GO:0071555">
    <property type="term" value="P:cell wall organization"/>
    <property type="evidence" value="ECO:0007669"/>
    <property type="project" value="TreeGrafter"/>
</dbReference>
<dbReference type="Proteomes" id="UP000288096">
    <property type="component" value="Unassembled WGS sequence"/>
</dbReference>
<feature type="transmembrane region" description="Helical" evidence="8">
    <location>
        <begin position="109"/>
        <end position="128"/>
    </location>
</feature>